<protein>
    <submittedName>
        <fullName evidence="9">Uncharacterized protein</fullName>
    </submittedName>
</protein>
<dbReference type="PANTHER" id="PTHR10634">
    <property type="entry name" value="AN1-TYPE ZINC FINGER PROTEIN"/>
    <property type="match status" value="1"/>
</dbReference>
<evidence type="ECO:0000313" key="10">
    <source>
        <dbReference type="Proteomes" id="UP001151287"/>
    </source>
</evidence>
<dbReference type="InterPro" id="IPR050652">
    <property type="entry name" value="AN1_A20_ZnFinger"/>
</dbReference>
<evidence type="ECO:0000259" key="7">
    <source>
        <dbReference type="PROSITE" id="PS51036"/>
    </source>
</evidence>
<sequence>MAQESWKKETDETEFHKPEGPVLCINNCGFFGSPGTNNLCSKCYRDLMMKTQAQTLLEKTATNLISASSTSAAPFEPISENLKSSTVSEAIVVESSEKKSDVEVEPKKAVSNRCLMCKKKVGLTGFKCRCDGTFCSTHRYYETHKCTFDYKTAGREAIAKENPVVMAEKINKI</sequence>
<dbReference type="InterPro" id="IPR002653">
    <property type="entry name" value="Znf_A20"/>
</dbReference>
<dbReference type="Proteomes" id="UP001151287">
    <property type="component" value="Unassembled WGS sequence"/>
</dbReference>
<feature type="domain" description="AN1-type" evidence="8">
    <location>
        <begin position="108"/>
        <end position="154"/>
    </location>
</feature>
<dbReference type="PANTHER" id="PTHR10634:SF149">
    <property type="entry name" value="AN1-TYPE DOMAIN-CONTAINING PROTEIN-RELATED"/>
    <property type="match status" value="1"/>
</dbReference>
<dbReference type="SMART" id="SM00154">
    <property type="entry name" value="ZnF_AN1"/>
    <property type="match status" value="1"/>
</dbReference>
<reference evidence="9" key="1">
    <citation type="journal article" date="2022" name="Cell">
        <title>Repeat-based holocentromeres influence genome architecture and karyotype evolution.</title>
        <authorList>
            <person name="Hofstatter P.G."/>
            <person name="Thangavel G."/>
            <person name="Lux T."/>
            <person name="Neumann P."/>
            <person name="Vondrak T."/>
            <person name="Novak P."/>
            <person name="Zhang M."/>
            <person name="Costa L."/>
            <person name="Castellani M."/>
            <person name="Scott A."/>
            <person name="Toegelov H."/>
            <person name="Fuchs J."/>
            <person name="Mata-Sucre Y."/>
            <person name="Dias Y."/>
            <person name="Vanzela A.L.L."/>
            <person name="Huettel B."/>
            <person name="Almeida C.C.S."/>
            <person name="Simkova H."/>
            <person name="Souza G."/>
            <person name="Pedrosa-Harand A."/>
            <person name="Macas J."/>
            <person name="Mayer K.F.X."/>
            <person name="Houben A."/>
            <person name="Marques A."/>
        </authorList>
    </citation>
    <scope>NUCLEOTIDE SEQUENCE</scope>
    <source>
        <strain evidence="9">RhyBre1mFocal</strain>
    </source>
</reference>
<dbReference type="EMBL" id="JAMQYH010000001">
    <property type="protein sequence ID" value="KAJ1702628.1"/>
    <property type="molecule type" value="Genomic_DNA"/>
</dbReference>
<evidence type="ECO:0000256" key="3">
    <source>
        <dbReference type="ARBA" id="ARBA00022771"/>
    </source>
</evidence>
<organism evidence="9 10">
    <name type="scientific">Rhynchospora breviuscula</name>
    <dbReference type="NCBI Taxonomy" id="2022672"/>
    <lineage>
        <taxon>Eukaryota</taxon>
        <taxon>Viridiplantae</taxon>
        <taxon>Streptophyta</taxon>
        <taxon>Embryophyta</taxon>
        <taxon>Tracheophyta</taxon>
        <taxon>Spermatophyta</taxon>
        <taxon>Magnoliopsida</taxon>
        <taxon>Liliopsida</taxon>
        <taxon>Poales</taxon>
        <taxon>Cyperaceae</taxon>
        <taxon>Cyperoideae</taxon>
        <taxon>Rhynchosporeae</taxon>
        <taxon>Rhynchospora</taxon>
    </lineage>
</organism>
<dbReference type="SMART" id="SM00259">
    <property type="entry name" value="ZnF_A20"/>
    <property type="match status" value="1"/>
</dbReference>
<evidence type="ECO:0000256" key="5">
    <source>
        <dbReference type="ARBA" id="ARBA00023016"/>
    </source>
</evidence>
<dbReference type="FunFam" id="4.10.1110.10:FF:000001">
    <property type="entry name" value="Zinc finger AN1-type containing 6"/>
    <property type="match status" value="1"/>
</dbReference>
<keyword evidence="2" id="KW-0479">Metal-binding</keyword>
<gene>
    <name evidence="9" type="ORF">LUZ63_002407</name>
</gene>
<dbReference type="SUPFAM" id="SSF118310">
    <property type="entry name" value="AN1-like Zinc finger"/>
    <property type="match status" value="1"/>
</dbReference>
<keyword evidence="3 6" id="KW-0863">Zinc-finger</keyword>
<comment type="caution">
    <text evidence="9">The sequence shown here is derived from an EMBL/GenBank/DDBJ whole genome shotgun (WGS) entry which is preliminary data.</text>
</comment>
<dbReference type="PROSITE" id="PS51036">
    <property type="entry name" value="ZF_A20"/>
    <property type="match status" value="1"/>
</dbReference>
<name>A0A9Q0HYU5_9POAL</name>
<dbReference type="Pfam" id="PF01754">
    <property type="entry name" value="zf-A20"/>
    <property type="match status" value="1"/>
</dbReference>
<dbReference type="InterPro" id="IPR000058">
    <property type="entry name" value="Znf_AN1"/>
</dbReference>
<dbReference type="Gene3D" id="4.10.1110.10">
    <property type="entry name" value="AN1-like Zinc finger"/>
    <property type="match status" value="1"/>
</dbReference>
<accession>A0A9Q0HYU5</accession>
<dbReference type="PROSITE" id="PS51039">
    <property type="entry name" value="ZF_AN1"/>
    <property type="match status" value="1"/>
</dbReference>
<dbReference type="Gene3D" id="1.20.5.4770">
    <property type="match status" value="1"/>
</dbReference>
<dbReference type="SUPFAM" id="SSF57716">
    <property type="entry name" value="Glucocorticoid receptor-like (DNA-binding domain)"/>
    <property type="match status" value="1"/>
</dbReference>
<dbReference type="GO" id="GO:0003677">
    <property type="term" value="F:DNA binding"/>
    <property type="evidence" value="ECO:0007669"/>
    <property type="project" value="InterPro"/>
</dbReference>
<evidence type="ECO:0000256" key="1">
    <source>
        <dbReference type="ARBA" id="ARBA00003732"/>
    </source>
</evidence>
<evidence type="ECO:0000259" key="8">
    <source>
        <dbReference type="PROSITE" id="PS51039"/>
    </source>
</evidence>
<feature type="domain" description="A20-type" evidence="7">
    <location>
        <begin position="18"/>
        <end position="52"/>
    </location>
</feature>
<proteinExistence type="predicted"/>
<dbReference type="OrthoDB" id="428577at2759"/>
<evidence type="ECO:0000256" key="4">
    <source>
        <dbReference type="ARBA" id="ARBA00022833"/>
    </source>
</evidence>
<keyword evidence="4" id="KW-0862">Zinc</keyword>
<evidence type="ECO:0000256" key="2">
    <source>
        <dbReference type="ARBA" id="ARBA00022723"/>
    </source>
</evidence>
<dbReference type="AlphaFoldDB" id="A0A9Q0HYU5"/>
<evidence type="ECO:0000313" key="9">
    <source>
        <dbReference type="EMBL" id="KAJ1702628.1"/>
    </source>
</evidence>
<evidence type="ECO:0000256" key="6">
    <source>
        <dbReference type="PROSITE-ProRule" id="PRU00449"/>
    </source>
</evidence>
<keyword evidence="5" id="KW-0346">Stress response</keyword>
<dbReference type="GO" id="GO:0008270">
    <property type="term" value="F:zinc ion binding"/>
    <property type="evidence" value="ECO:0007669"/>
    <property type="project" value="UniProtKB-KW"/>
</dbReference>
<keyword evidence="10" id="KW-1185">Reference proteome</keyword>
<comment type="function">
    <text evidence="1">May be involved in environmental stress response.</text>
</comment>
<dbReference type="InterPro" id="IPR035896">
    <property type="entry name" value="AN1-like_Znf"/>
</dbReference>
<dbReference type="Pfam" id="PF01428">
    <property type="entry name" value="zf-AN1"/>
    <property type="match status" value="1"/>
</dbReference>